<dbReference type="OrthoDB" id="2335338at2759"/>
<dbReference type="EMBL" id="AMQN01039857">
    <property type="status" value="NOT_ANNOTATED_CDS"/>
    <property type="molecule type" value="Genomic_DNA"/>
</dbReference>
<keyword evidence="2 3" id="KW-0802">TPR repeat</keyword>
<dbReference type="Pfam" id="PF07719">
    <property type="entry name" value="TPR_2"/>
    <property type="match status" value="1"/>
</dbReference>
<keyword evidence="1" id="KW-0677">Repeat</keyword>
<feature type="signal peptide" evidence="4">
    <location>
        <begin position="1"/>
        <end position="26"/>
    </location>
</feature>
<dbReference type="AlphaFoldDB" id="R7V1V7"/>
<reference evidence="7" key="3">
    <citation type="submission" date="2015-06" db="UniProtKB">
        <authorList>
            <consortium name="EnsemblMetazoa"/>
        </authorList>
    </citation>
    <scope>IDENTIFICATION</scope>
</reference>
<evidence type="ECO:0000313" key="6">
    <source>
        <dbReference type="EMBL" id="ELU12482.1"/>
    </source>
</evidence>
<dbReference type="Pfam" id="PF13464">
    <property type="entry name" value="RodZ_C"/>
    <property type="match status" value="1"/>
</dbReference>
<sequence length="441" mass="48253">MGVRLRPIALLFSVSLVLTGCVTTDGRPVNENRAVVDYINLAKGYLQEGYSERAVRPLERALEIEPDSASVHGMLGMAYQRQGEDRLAQKAFNRALSIDPEASEVRNNFGAFLFSKNRLKESYQQFELASQDVSYSQRSRTFENMGIVALRLGQSELAVEHFTRALRLNSNLPRANLELATIYKNEGNLYKGWQHYQAFDEAAEQSARSLLLGIELAAANGAQKSLKITESYVRAIEESTFDVLPQAAFVRGYIRNYARLVGINGEDLGAQKVKPLRAHSTPSPAHALALLLVVSLGGLSYYLWNHLLDAEPAAEVSIIEEVSEQIPESLVNVESIPPVTGGEVETSIVEDTASSDLSAVVEEESEQVEERPEFPPIAVDSAEVVDVTADDDAKPVPGFGKPLVIDFSQDCWVEIKDATGEVLVSAVQKAGSSINLSVFPP</sequence>
<dbReference type="InterPro" id="IPR010982">
    <property type="entry name" value="Lambda_DNA-bd_dom_sf"/>
</dbReference>
<name>R7V1V7_CAPTE</name>
<dbReference type="Gene3D" id="1.25.40.10">
    <property type="entry name" value="Tetratricopeptide repeat domain"/>
    <property type="match status" value="2"/>
</dbReference>
<feature type="repeat" description="TPR" evidence="3">
    <location>
        <begin position="69"/>
        <end position="102"/>
    </location>
</feature>
<feature type="chain" id="PRO_5008788621" description="Cytoskeleton protein RodZ-like C-terminal domain-containing protein" evidence="4">
    <location>
        <begin position="27"/>
        <end position="441"/>
    </location>
</feature>
<organism evidence="6">
    <name type="scientific">Capitella teleta</name>
    <name type="common">Polychaete worm</name>
    <dbReference type="NCBI Taxonomy" id="283909"/>
    <lineage>
        <taxon>Eukaryota</taxon>
        <taxon>Metazoa</taxon>
        <taxon>Spiralia</taxon>
        <taxon>Lophotrochozoa</taxon>
        <taxon>Annelida</taxon>
        <taxon>Polychaeta</taxon>
        <taxon>Sedentaria</taxon>
        <taxon>Scolecida</taxon>
        <taxon>Capitellidae</taxon>
        <taxon>Capitella</taxon>
    </lineage>
</organism>
<evidence type="ECO:0000256" key="1">
    <source>
        <dbReference type="ARBA" id="ARBA00022737"/>
    </source>
</evidence>
<proteinExistence type="predicted"/>
<dbReference type="PROSITE" id="PS51257">
    <property type="entry name" value="PROKAR_LIPOPROTEIN"/>
    <property type="match status" value="1"/>
</dbReference>
<feature type="repeat" description="TPR" evidence="3">
    <location>
        <begin position="139"/>
        <end position="172"/>
    </location>
</feature>
<evidence type="ECO:0000313" key="8">
    <source>
        <dbReference type="Proteomes" id="UP000014760"/>
    </source>
</evidence>
<dbReference type="Gene3D" id="1.10.260.40">
    <property type="entry name" value="lambda repressor-like DNA-binding domains"/>
    <property type="match status" value="1"/>
</dbReference>
<dbReference type="PROSITE" id="PS50005">
    <property type="entry name" value="TPR"/>
    <property type="match status" value="3"/>
</dbReference>
<dbReference type="PANTHER" id="PTHR34475:SF1">
    <property type="entry name" value="CYTOSKELETON PROTEIN RODZ"/>
    <property type="match status" value="1"/>
</dbReference>
<evidence type="ECO:0000259" key="5">
    <source>
        <dbReference type="Pfam" id="PF13464"/>
    </source>
</evidence>
<feature type="non-terminal residue" evidence="6">
    <location>
        <position position="441"/>
    </location>
</feature>
<dbReference type="HOGENOM" id="CLU_621986_0_0_1"/>
<evidence type="ECO:0000313" key="7">
    <source>
        <dbReference type="EnsemblMetazoa" id="CapteP195459"/>
    </source>
</evidence>
<dbReference type="InterPro" id="IPR050400">
    <property type="entry name" value="Bact_Cytoskel_RodZ"/>
</dbReference>
<dbReference type="InterPro" id="IPR011990">
    <property type="entry name" value="TPR-like_helical_dom_sf"/>
</dbReference>
<dbReference type="STRING" id="283909.R7V1V7"/>
<feature type="domain" description="Cytoskeleton protein RodZ-like C-terminal" evidence="5">
    <location>
        <begin position="404"/>
        <end position="439"/>
    </location>
</feature>
<dbReference type="InterPro" id="IPR013105">
    <property type="entry name" value="TPR_2"/>
</dbReference>
<gene>
    <name evidence="6" type="ORF">CAPTEDRAFT_195459</name>
</gene>
<evidence type="ECO:0000256" key="2">
    <source>
        <dbReference type="ARBA" id="ARBA00022803"/>
    </source>
</evidence>
<dbReference type="InterPro" id="IPR025194">
    <property type="entry name" value="RodZ-like_C"/>
</dbReference>
<protein>
    <recommendedName>
        <fullName evidence="5">Cytoskeleton protein RodZ-like C-terminal domain-containing protein</fullName>
    </recommendedName>
</protein>
<dbReference type="SMART" id="SM00028">
    <property type="entry name" value="TPR"/>
    <property type="match status" value="3"/>
</dbReference>
<reference evidence="8" key="1">
    <citation type="submission" date="2012-12" db="EMBL/GenBank/DDBJ databases">
        <authorList>
            <person name="Hellsten U."/>
            <person name="Grimwood J."/>
            <person name="Chapman J.A."/>
            <person name="Shapiro H."/>
            <person name="Aerts A."/>
            <person name="Otillar R.P."/>
            <person name="Terry A.Y."/>
            <person name="Boore J.L."/>
            <person name="Simakov O."/>
            <person name="Marletaz F."/>
            <person name="Cho S.-J."/>
            <person name="Edsinger-Gonzales E."/>
            <person name="Havlak P."/>
            <person name="Kuo D.-H."/>
            <person name="Larsson T."/>
            <person name="Lv J."/>
            <person name="Arendt D."/>
            <person name="Savage R."/>
            <person name="Osoegawa K."/>
            <person name="de Jong P."/>
            <person name="Lindberg D.R."/>
            <person name="Seaver E.C."/>
            <person name="Weisblat D.A."/>
            <person name="Putnam N.H."/>
            <person name="Grigoriev I.V."/>
            <person name="Rokhsar D.S."/>
        </authorList>
    </citation>
    <scope>NUCLEOTIDE SEQUENCE</scope>
    <source>
        <strain evidence="8">I ESC-2004</strain>
    </source>
</reference>
<dbReference type="SUPFAM" id="SSF48452">
    <property type="entry name" value="TPR-like"/>
    <property type="match status" value="1"/>
</dbReference>
<dbReference type="Pfam" id="PF13413">
    <property type="entry name" value="HTH_25"/>
    <property type="match status" value="1"/>
</dbReference>
<keyword evidence="8" id="KW-1185">Reference proteome</keyword>
<evidence type="ECO:0000256" key="3">
    <source>
        <dbReference type="PROSITE-ProRule" id="PRU00339"/>
    </source>
</evidence>
<dbReference type="InterPro" id="IPR019734">
    <property type="entry name" value="TPR_rpt"/>
</dbReference>
<evidence type="ECO:0000256" key="4">
    <source>
        <dbReference type="SAM" id="SignalP"/>
    </source>
</evidence>
<keyword evidence="4" id="KW-0732">Signal</keyword>
<dbReference type="Pfam" id="PF13181">
    <property type="entry name" value="TPR_8"/>
    <property type="match status" value="1"/>
</dbReference>
<accession>R7V1V7</accession>
<dbReference type="InterPro" id="IPR013360">
    <property type="entry name" value="Pilus_4_PilW"/>
</dbReference>
<dbReference type="EnsemblMetazoa" id="CapteT195459">
    <property type="protein sequence ID" value="CapteP195459"/>
    <property type="gene ID" value="CapteG195459"/>
</dbReference>
<dbReference type="Proteomes" id="UP000014760">
    <property type="component" value="Unassembled WGS sequence"/>
</dbReference>
<dbReference type="NCBIfam" id="TIGR02521">
    <property type="entry name" value="type_IV_pilW"/>
    <property type="match status" value="1"/>
</dbReference>
<reference evidence="6 8" key="2">
    <citation type="journal article" date="2013" name="Nature">
        <title>Insights into bilaterian evolution from three spiralian genomes.</title>
        <authorList>
            <person name="Simakov O."/>
            <person name="Marletaz F."/>
            <person name="Cho S.J."/>
            <person name="Edsinger-Gonzales E."/>
            <person name="Havlak P."/>
            <person name="Hellsten U."/>
            <person name="Kuo D.H."/>
            <person name="Larsson T."/>
            <person name="Lv J."/>
            <person name="Arendt D."/>
            <person name="Savage R."/>
            <person name="Osoegawa K."/>
            <person name="de Jong P."/>
            <person name="Grimwood J."/>
            <person name="Chapman J.A."/>
            <person name="Shapiro H."/>
            <person name="Aerts A."/>
            <person name="Otillar R.P."/>
            <person name="Terry A.Y."/>
            <person name="Boore J.L."/>
            <person name="Grigoriev I.V."/>
            <person name="Lindberg D.R."/>
            <person name="Seaver E.C."/>
            <person name="Weisblat D.A."/>
            <person name="Putnam N.H."/>
            <person name="Rokhsar D.S."/>
        </authorList>
    </citation>
    <scope>NUCLEOTIDE SEQUENCE</scope>
    <source>
        <strain evidence="6 8">I ESC-2004</strain>
    </source>
</reference>
<feature type="repeat" description="TPR" evidence="3">
    <location>
        <begin position="35"/>
        <end position="68"/>
    </location>
</feature>
<dbReference type="EMBL" id="KB295911">
    <property type="protein sequence ID" value="ELU12482.1"/>
    <property type="molecule type" value="Genomic_DNA"/>
</dbReference>
<dbReference type="PANTHER" id="PTHR34475">
    <property type="match status" value="1"/>
</dbReference>
<dbReference type="GO" id="GO:0003677">
    <property type="term" value="F:DNA binding"/>
    <property type="evidence" value="ECO:0007669"/>
    <property type="project" value="InterPro"/>
</dbReference>